<evidence type="ECO:0000259" key="6">
    <source>
        <dbReference type="PROSITE" id="PS50110"/>
    </source>
</evidence>
<dbReference type="SUPFAM" id="SSF52172">
    <property type="entry name" value="CheY-like"/>
    <property type="match status" value="1"/>
</dbReference>
<keyword evidence="1" id="KW-0902">Two-component regulatory system</keyword>
<dbReference type="Proteomes" id="UP001580430">
    <property type="component" value="Unassembled WGS sequence"/>
</dbReference>
<dbReference type="Pfam" id="PF00072">
    <property type="entry name" value="Response_reg"/>
    <property type="match status" value="1"/>
</dbReference>
<gene>
    <name evidence="7" type="ORF">ACE5LO_16390</name>
</gene>
<dbReference type="InterPro" id="IPR016032">
    <property type="entry name" value="Sig_transdc_resp-reg_C-effctor"/>
</dbReference>
<dbReference type="Gene3D" id="1.10.10.10">
    <property type="entry name" value="Winged helix-like DNA-binding domain superfamily/Winged helix DNA-binding domain"/>
    <property type="match status" value="1"/>
</dbReference>
<dbReference type="Pfam" id="PF03704">
    <property type="entry name" value="BTAD"/>
    <property type="match status" value="1"/>
</dbReference>
<dbReference type="Gene3D" id="1.25.40.10">
    <property type="entry name" value="Tetratricopeptide repeat domain"/>
    <property type="match status" value="1"/>
</dbReference>
<dbReference type="InterPro" id="IPR051677">
    <property type="entry name" value="AfsR-DnrI-RedD_regulator"/>
</dbReference>
<feature type="modified residue" description="4-aspartylphosphate" evidence="5">
    <location>
        <position position="54"/>
    </location>
</feature>
<dbReference type="PANTHER" id="PTHR35807">
    <property type="entry name" value="TRANSCRIPTIONAL REGULATOR REDD-RELATED"/>
    <property type="match status" value="1"/>
</dbReference>
<comment type="caution">
    <text evidence="7">The sequence shown here is derived from an EMBL/GenBank/DDBJ whole genome shotgun (WGS) entry which is preliminary data.</text>
</comment>
<keyword evidence="3" id="KW-0238">DNA-binding</keyword>
<organism evidence="7 8">
    <name type="scientific">Paenibacillus medicaginis</name>
    <dbReference type="NCBI Taxonomy" id="1470560"/>
    <lineage>
        <taxon>Bacteria</taxon>
        <taxon>Bacillati</taxon>
        <taxon>Bacillota</taxon>
        <taxon>Bacilli</taxon>
        <taxon>Bacillales</taxon>
        <taxon>Paenibacillaceae</taxon>
        <taxon>Paenibacillus</taxon>
    </lineage>
</organism>
<evidence type="ECO:0000256" key="5">
    <source>
        <dbReference type="PROSITE-ProRule" id="PRU00169"/>
    </source>
</evidence>
<dbReference type="RefSeq" id="WP_375521088.1">
    <property type="nucleotide sequence ID" value="NZ_JBHIRY010000016.1"/>
</dbReference>
<dbReference type="SMART" id="SM00448">
    <property type="entry name" value="REC"/>
    <property type="match status" value="1"/>
</dbReference>
<keyword evidence="8" id="KW-1185">Reference proteome</keyword>
<dbReference type="SMART" id="SM01043">
    <property type="entry name" value="BTAD"/>
    <property type="match status" value="1"/>
</dbReference>
<name>A0ABV5C3V8_9BACL</name>
<accession>A0ABV5C3V8</accession>
<dbReference type="EMBL" id="JBHIRY010000016">
    <property type="protein sequence ID" value="MFB5761968.1"/>
    <property type="molecule type" value="Genomic_DNA"/>
</dbReference>
<dbReference type="InterPro" id="IPR011990">
    <property type="entry name" value="TPR-like_helical_dom_sf"/>
</dbReference>
<evidence type="ECO:0000313" key="8">
    <source>
        <dbReference type="Proteomes" id="UP001580430"/>
    </source>
</evidence>
<evidence type="ECO:0000256" key="2">
    <source>
        <dbReference type="ARBA" id="ARBA00023015"/>
    </source>
</evidence>
<dbReference type="InterPro" id="IPR005158">
    <property type="entry name" value="BTAD"/>
</dbReference>
<evidence type="ECO:0000256" key="3">
    <source>
        <dbReference type="ARBA" id="ARBA00023125"/>
    </source>
</evidence>
<feature type="domain" description="Response regulatory" evidence="6">
    <location>
        <begin position="3"/>
        <end position="117"/>
    </location>
</feature>
<dbReference type="Gene3D" id="3.40.50.2300">
    <property type="match status" value="1"/>
</dbReference>
<proteinExistence type="predicted"/>
<dbReference type="InterPro" id="IPR001789">
    <property type="entry name" value="Sig_transdc_resp-reg_receiver"/>
</dbReference>
<evidence type="ECO:0000256" key="1">
    <source>
        <dbReference type="ARBA" id="ARBA00023012"/>
    </source>
</evidence>
<dbReference type="PROSITE" id="PS50110">
    <property type="entry name" value="RESPONSE_REGULATORY"/>
    <property type="match status" value="1"/>
</dbReference>
<keyword evidence="5" id="KW-0597">Phosphoprotein</keyword>
<keyword evidence="2" id="KW-0805">Transcription regulation</keyword>
<dbReference type="SUPFAM" id="SSF46894">
    <property type="entry name" value="C-terminal effector domain of the bipartite response regulators"/>
    <property type="match status" value="1"/>
</dbReference>
<evidence type="ECO:0000313" key="7">
    <source>
        <dbReference type="EMBL" id="MFB5761968.1"/>
    </source>
</evidence>
<reference evidence="7 8" key="1">
    <citation type="submission" date="2024-09" db="EMBL/GenBank/DDBJ databases">
        <title>Paenibacillus zeirhizospherea sp. nov., isolated from surface of the maize (Zea mays) roots in a horticulture field, Hungary.</title>
        <authorList>
            <person name="Marton D."/>
            <person name="Farkas M."/>
            <person name="Bedics A."/>
            <person name="Toth E."/>
            <person name="Tancsics A."/>
            <person name="Boka K."/>
            <person name="Marati G."/>
            <person name="Kriszt B."/>
            <person name="Cserhati M."/>
        </authorList>
    </citation>
    <scope>NUCLEOTIDE SEQUENCE [LARGE SCALE GENOMIC DNA]</scope>
    <source>
        <strain evidence="7 8">JCM 18446</strain>
    </source>
</reference>
<keyword evidence="4" id="KW-0804">Transcription</keyword>
<protein>
    <submittedName>
        <fullName evidence="7">Response regulator</fullName>
    </submittedName>
</protein>
<dbReference type="InterPro" id="IPR011006">
    <property type="entry name" value="CheY-like_superfamily"/>
</dbReference>
<evidence type="ECO:0000256" key="4">
    <source>
        <dbReference type="ARBA" id="ARBA00023163"/>
    </source>
</evidence>
<sequence>MFNTVIVEDEKPILDLMKVVIGRNPHYTITGAFTNPLEALACLSELRPDVAFLDVEMPKMNGLELAQNINELSKQTQIVFTTAYKEYALDAFGVQALDYILKPVTPAAIERVTERLANRKNDAVPGGRGRGASVIRCFGSFEVRNPKGAQIRFPTRKTEELFAYFLCHSNREIGKWLLTDLLWPDIEEERASHSLHQTIYQIKKMLKGHAIGMDIRKTRDGYVLETLDEHFDVLDYQRFDPTRTERLADYGEAERLCSLYRGPLLDGKPYLWKVPHEEALGKHFTALTRSLIQRDLSEENWIGAEHRLHAYLAVYPLDEEMNQILLDMYADRGFKEKIARHYARFEASYRMELGLEPPLEMRERVASYLR</sequence>
<dbReference type="InterPro" id="IPR036388">
    <property type="entry name" value="WH-like_DNA-bd_sf"/>
</dbReference>